<dbReference type="PROSITE" id="PS50994">
    <property type="entry name" value="INTEGRASE"/>
    <property type="match status" value="1"/>
</dbReference>
<gene>
    <name evidence="7" type="ORF">MA16_Dca027394</name>
</gene>
<feature type="region of interest" description="Disordered" evidence="5">
    <location>
        <begin position="250"/>
        <end position="270"/>
    </location>
</feature>
<reference evidence="7 8" key="1">
    <citation type="journal article" date="2016" name="Sci. Rep.">
        <title>The Dendrobium catenatum Lindl. genome sequence provides insights into polysaccharide synthase, floral development and adaptive evolution.</title>
        <authorList>
            <person name="Zhang G.Q."/>
            <person name="Xu Q."/>
            <person name="Bian C."/>
            <person name="Tsai W.C."/>
            <person name="Yeh C.M."/>
            <person name="Liu K.W."/>
            <person name="Yoshida K."/>
            <person name="Zhang L.S."/>
            <person name="Chang S.B."/>
            <person name="Chen F."/>
            <person name="Shi Y."/>
            <person name="Su Y.Y."/>
            <person name="Zhang Y.Q."/>
            <person name="Chen L.J."/>
            <person name="Yin Y."/>
            <person name="Lin M."/>
            <person name="Huang H."/>
            <person name="Deng H."/>
            <person name="Wang Z.W."/>
            <person name="Zhu S.L."/>
            <person name="Zhao X."/>
            <person name="Deng C."/>
            <person name="Niu S.C."/>
            <person name="Huang J."/>
            <person name="Wang M."/>
            <person name="Liu G.H."/>
            <person name="Yang H.J."/>
            <person name="Xiao X.J."/>
            <person name="Hsiao Y.Y."/>
            <person name="Wu W.L."/>
            <person name="Chen Y.Y."/>
            <person name="Mitsuda N."/>
            <person name="Ohme-Takagi M."/>
            <person name="Luo Y.B."/>
            <person name="Van de Peer Y."/>
            <person name="Liu Z.J."/>
        </authorList>
    </citation>
    <scope>NUCLEOTIDE SEQUENCE [LARGE SCALE GENOMIC DNA]</scope>
    <source>
        <tissue evidence="7">The whole plant</tissue>
    </source>
</reference>
<dbReference type="Gene3D" id="3.30.420.10">
    <property type="entry name" value="Ribonuclease H-like superfamily/Ribonuclease H"/>
    <property type="match status" value="1"/>
</dbReference>
<protein>
    <submittedName>
        <fullName evidence="7">Retrovirus-related Pol polyprotein from transposon TNT 1-94</fullName>
    </submittedName>
</protein>
<dbReference type="Pfam" id="PF14223">
    <property type="entry name" value="Retrotran_gag_2"/>
    <property type="match status" value="1"/>
</dbReference>
<reference evidence="7 8" key="2">
    <citation type="journal article" date="2017" name="Nature">
        <title>The Apostasia genome and the evolution of orchids.</title>
        <authorList>
            <person name="Zhang G.Q."/>
            <person name="Liu K.W."/>
            <person name="Li Z."/>
            <person name="Lohaus R."/>
            <person name="Hsiao Y.Y."/>
            <person name="Niu S.C."/>
            <person name="Wang J.Y."/>
            <person name="Lin Y.C."/>
            <person name="Xu Q."/>
            <person name="Chen L.J."/>
            <person name="Yoshida K."/>
            <person name="Fujiwara S."/>
            <person name="Wang Z.W."/>
            <person name="Zhang Y.Q."/>
            <person name="Mitsuda N."/>
            <person name="Wang M."/>
            <person name="Liu G.H."/>
            <person name="Pecoraro L."/>
            <person name="Huang H.X."/>
            <person name="Xiao X.J."/>
            <person name="Lin M."/>
            <person name="Wu X.Y."/>
            <person name="Wu W.L."/>
            <person name="Chen Y.Y."/>
            <person name="Chang S.B."/>
            <person name="Sakamoto S."/>
            <person name="Ohme-Takagi M."/>
            <person name="Yagi M."/>
            <person name="Zeng S.J."/>
            <person name="Shen C.Y."/>
            <person name="Yeh C.M."/>
            <person name="Luo Y.B."/>
            <person name="Tsai W.C."/>
            <person name="Van de Peer Y."/>
            <person name="Liu Z.J."/>
        </authorList>
    </citation>
    <scope>NUCLEOTIDE SEQUENCE [LARGE SCALE GENOMIC DNA]</scope>
    <source>
        <tissue evidence="7">The whole plant</tissue>
    </source>
</reference>
<dbReference type="Pfam" id="PF22936">
    <property type="entry name" value="Pol_BBD"/>
    <property type="match status" value="1"/>
</dbReference>
<evidence type="ECO:0000256" key="5">
    <source>
        <dbReference type="SAM" id="MobiDB-lite"/>
    </source>
</evidence>
<evidence type="ECO:0000256" key="4">
    <source>
        <dbReference type="ARBA" id="ARBA00022801"/>
    </source>
</evidence>
<dbReference type="Pfam" id="PF25597">
    <property type="entry name" value="SH3_retrovirus"/>
    <property type="match status" value="1"/>
</dbReference>
<evidence type="ECO:0000259" key="6">
    <source>
        <dbReference type="PROSITE" id="PS50994"/>
    </source>
</evidence>
<evidence type="ECO:0000313" key="7">
    <source>
        <dbReference type="EMBL" id="PKU85167.1"/>
    </source>
</evidence>
<dbReference type="Proteomes" id="UP000233837">
    <property type="component" value="Unassembled WGS sequence"/>
</dbReference>
<keyword evidence="8" id="KW-1185">Reference proteome</keyword>
<evidence type="ECO:0000256" key="1">
    <source>
        <dbReference type="ARBA" id="ARBA00022670"/>
    </source>
</evidence>
<name>A0A2I0XB61_9ASPA</name>
<dbReference type="InterPro" id="IPR043502">
    <property type="entry name" value="DNA/RNA_pol_sf"/>
</dbReference>
<feature type="compositionally biased region" description="Low complexity" evidence="5">
    <location>
        <begin position="257"/>
        <end position="269"/>
    </location>
</feature>
<evidence type="ECO:0000256" key="2">
    <source>
        <dbReference type="ARBA" id="ARBA00022723"/>
    </source>
</evidence>
<keyword evidence="4" id="KW-0378">Hydrolase</keyword>
<organism evidence="7 8">
    <name type="scientific">Dendrobium catenatum</name>
    <dbReference type="NCBI Taxonomy" id="906689"/>
    <lineage>
        <taxon>Eukaryota</taxon>
        <taxon>Viridiplantae</taxon>
        <taxon>Streptophyta</taxon>
        <taxon>Embryophyta</taxon>
        <taxon>Tracheophyta</taxon>
        <taxon>Spermatophyta</taxon>
        <taxon>Magnoliopsida</taxon>
        <taxon>Liliopsida</taxon>
        <taxon>Asparagales</taxon>
        <taxon>Orchidaceae</taxon>
        <taxon>Epidendroideae</taxon>
        <taxon>Malaxideae</taxon>
        <taxon>Dendrobiinae</taxon>
        <taxon>Dendrobium</taxon>
    </lineage>
</organism>
<dbReference type="GO" id="GO:0004190">
    <property type="term" value="F:aspartic-type endopeptidase activity"/>
    <property type="evidence" value="ECO:0007669"/>
    <property type="project" value="UniProtKB-KW"/>
</dbReference>
<dbReference type="SUPFAM" id="SSF53098">
    <property type="entry name" value="Ribonuclease H-like"/>
    <property type="match status" value="1"/>
</dbReference>
<accession>A0A2I0XB61</accession>
<feature type="domain" description="Integrase catalytic" evidence="6">
    <location>
        <begin position="504"/>
        <end position="670"/>
    </location>
</feature>
<dbReference type="GO" id="GO:0003676">
    <property type="term" value="F:nucleic acid binding"/>
    <property type="evidence" value="ECO:0007669"/>
    <property type="project" value="InterPro"/>
</dbReference>
<keyword evidence="3" id="KW-0064">Aspartyl protease</keyword>
<evidence type="ECO:0000256" key="3">
    <source>
        <dbReference type="ARBA" id="ARBA00022750"/>
    </source>
</evidence>
<dbReference type="InterPro" id="IPR057670">
    <property type="entry name" value="SH3_retrovirus"/>
</dbReference>
<dbReference type="AlphaFoldDB" id="A0A2I0XB61"/>
<proteinExistence type="predicted"/>
<dbReference type="InterPro" id="IPR036397">
    <property type="entry name" value="RNaseH_sf"/>
</dbReference>
<dbReference type="PANTHER" id="PTHR42648:SF26">
    <property type="entry name" value="INTEGRASE CATALYTIC DOMAIN-CONTAINING PROTEIN"/>
    <property type="match status" value="1"/>
</dbReference>
<dbReference type="SUPFAM" id="SSF56672">
    <property type="entry name" value="DNA/RNA polymerases"/>
    <property type="match status" value="1"/>
</dbReference>
<dbReference type="Pfam" id="PF00665">
    <property type="entry name" value="rve"/>
    <property type="match status" value="1"/>
</dbReference>
<dbReference type="GO" id="GO:0006508">
    <property type="term" value="P:proteolysis"/>
    <property type="evidence" value="ECO:0007669"/>
    <property type="project" value="UniProtKB-KW"/>
</dbReference>
<dbReference type="GO" id="GO:0015074">
    <property type="term" value="P:DNA integration"/>
    <property type="evidence" value="ECO:0007669"/>
    <property type="project" value="InterPro"/>
</dbReference>
<dbReference type="InterPro" id="IPR012337">
    <property type="entry name" value="RNaseH-like_sf"/>
</dbReference>
<keyword evidence="2" id="KW-0479">Metal-binding</keyword>
<dbReference type="InterPro" id="IPR013103">
    <property type="entry name" value="RVT_2"/>
</dbReference>
<dbReference type="PANTHER" id="PTHR42648">
    <property type="entry name" value="TRANSPOSASE, PUTATIVE-RELATED"/>
    <property type="match status" value="1"/>
</dbReference>
<feature type="region of interest" description="Disordered" evidence="5">
    <location>
        <begin position="1"/>
        <end position="21"/>
    </location>
</feature>
<dbReference type="InterPro" id="IPR054722">
    <property type="entry name" value="PolX-like_BBD"/>
</dbReference>
<dbReference type="Pfam" id="PF07727">
    <property type="entry name" value="RVT_2"/>
    <property type="match status" value="1"/>
</dbReference>
<dbReference type="InterPro" id="IPR001584">
    <property type="entry name" value="Integrase_cat-core"/>
</dbReference>
<keyword evidence="1" id="KW-0645">Protease</keyword>
<sequence>MASSENSHLSESTEPTAQEESAISPNLKFVVSNIKNLVPTQLDSANYAIWRSQILKIFRANAFDKYHDSSHPIPSPTVQDSSTIIIPNPAFSHWNLTDQHLSSSLCSTISASILPYVVNLDSTSTIWSVLESRFQSMNRSKVIQLKNTLHNISIKNMSMTQYLSEIKTLVDQIAAAGSVVDNEDIILYILNGLPSSYQSFKTAIRTMITPISLDHFYPLLLSEEINLASDALKNHSPSDTNMAMFTYRGRGKRNRGRSNTNTGNTNTRTPQSSTICHICFKKGHCASECWHCLNSNYVPPASTQQNRALAAASETSNNCWYLDSGATSHLTNSLDNMTISSPYQGSDRVIIGDGRPVNIANSGAGLLPTPDRKLKLSQILHAPSLRYNLLSISNLTKDNNISVTFNPFGFVFKDLTTQQVLFQGPCHNRLYPIRNSFAPPQPKALVSKKSPVPWHQSLGHPHDRTLRLISSCNSHLKIIDIIHSCKSCKESKCHKLPFEYNASRTCKPLDLIHSDIWGPAPINSVQGYRYYLLFVGDFSRFSWIFPMRMKCEVFEIFTVFKQQIEKYTSHSIKVIRTDGGSEYLNRPFTTYLKQHGITHQISCPYTPEQNGVAERKHRHIIETCRTLMHTASVPLTHWPEAALTSVYLINRMPSANTRNMSPFELLHNIKPTYNHLSTFGCTCYPLLPPHNRHKLQPKSKSCVFFGYSDQYKGCKCLDISTNKILISRHVTFDELSFPFQTHNPPITHPTVDIPSTLLQPCSAITRSQTGTIKPTNRLNLCHANNLLDSQTAPTSYTEAVKHQEWRKVMSLEFLALQEQGTWSLVPPPPNSSILGFRWTYRIKTNSNGTIAKYKARLVAQGNNQEYGLDYTEAFSHVAKLPMIRILLNIALCKNWQINQLDVANAFLHGNLSETIYMTQPKGFEDASHPEYVCHLNKALYGLKQAPRQWYNTFTSFLLSIGFIFSTADPSLLILHDKDVEIYILIYVDDILITGNSNEYISTIITKLSNRFHMKNLGSVHDFLAI</sequence>
<evidence type="ECO:0000313" key="8">
    <source>
        <dbReference type="Proteomes" id="UP000233837"/>
    </source>
</evidence>
<dbReference type="InterPro" id="IPR039537">
    <property type="entry name" value="Retrotran_Ty1/copia-like"/>
</dbReference>
<dbReference type="EMBL" id="KZ501991">
    <property type="protein sequence ID" value="PKU85167.1"/>
    <property type="molecule type" value="Genomic_DNA"/>
</dbReference>
<dbReference type="GO" id="GO:0046872">
    <property type="term" value="F:metal ion binding"/>
    <property type="evidence" value="ECO:0007669"/>
    <property type="project" value="UniProtKB-KW"/>
</dbReference>